<dbReference type="InterPro" id="IPR011343">
    <property type="entry name" value="DeoC"/>
</dbReference>
<evidence type="ECO:0000256" key="2">
    <source>
        <dbReference type="ARBA" id="ARBA00023270"/>
    </source>
</evidence>
<evidence type="ECO:0000313" key="5">
    <source>
        <dbReference type="Proteomes" id="UP000261212"/>
    </source>
</evidence>
<dbReference type="GO" id="GO:0004139">
    <property type="term" value="F:deoxyribose-phosphate aldolase activity"/>
    <property type="evidence" value="ECO:0007669"/>
    <property type="project" value="UniProtKB-UniRule"/>
</dbReference>
<dbReference type="SMART" id="SM01133">
    <property type="entry name" value="DeoC"/>
    <property type="match status" value="1"/>
</dbReference>
<dbReference type="PANTHER" id="PTHR10889">
    <property type="entry name" value="DEOXYRIBOSE-PHOSPHATE ALDOLASE"/>
    <property type="match status" value="1"/>
</dbReference>
<reference evidence="4 5" key="1">
    <citation type="submission" date="2018-08" db="EMBL/GenBank/DDBJ databases">
        <title>A genome reference for cultivated species of the human gut microbiota.</title>
        <authorList>
            <person name="Zou Y."/>
            <person name="Xue W."/>
            <person name="Luo G."/>
        </authorList>
    </citation>
    <scope>NUCLEOTIDE SEQUENCE [LARGE SCALE GENOMIC DNA]</scope>
    <source>
        <strain evidence="4 5">AM25-6</strain>
    </source>
</reference>
<dbReference type="PANTHER" id="PTHR10889:SF1">
    <property type="entry name" value="DEOXYRIBOSE-PHOSPHATE ALDOLASE"/>
    <property type="match status" value="1"/>
</dbReference>
<evidence type="ECO:0000313" key="4">
    <source>
        <dbReference type="EMBL" id="RGD73884.1"/>
    </source>
</evidence>
<dbReference type="GO" id="GO:0005737">
    <property type="term" value="C:cytoplasm"/>
    <property type="evidence" value="ECO:0007669"/>
    <property type="project" value="InterPro"/>
</dbReference>
<sequence>MKKEVDLKNISRMIDVSTVRTDIVMDEVEEMIDTVIKYNCICASPMPWVTKYTIDRLKDYPDIVTTGVVSFPSGAATTANKIIEAKENIAMGCEELDMVSNVSALKSGKYDYFVDDIKAVVEAADGVPVKSIIEICYLTDDEIKKASELCVKAGVTYVKTGTGWGPKPTTVETIKLIKETIGDDALIKAAGGVRDLDTLIAMAEIGCNRFGLGVRSAGTILEEAQKRVNG</sequence>
<keyword evidence="2" id="KW-0704">Schiff base</keyword>
<keyword evidence="1" id="KW-0963">Cytoplasm</keyword>
<gene>
    <name evidence="4" type="primary">deoC</name>
    <name evidence="4" type="ORF">DW687_08905</name>
</gene>
<evidence type="ECO:0000256" key="1">
    <source>
        <dbReference type="ARBA" id="ARBA00022490"/>
    </source>
</evidence>
<dbReference type="Pfam" id="PF01791">
    <property type="entry name" value="DeoC"/>
    <property type="match status" value="1"/>
</dbReference>
<dbReference type="Gene3D" id="3.20.20.70">
    <property type="entry name" value="Aldolase class I"/>
    <property type="match status" value="1"/>
</dbReference>
<dbReference type="GO" id="GO:0009264">
    <property type="term" value="P:deoxyribonucleotide catabolic process"/>
    <property type="evidence" value="ECO:0007669"/>
    <property type="project" value="UniProtKB-UniRule"/>
</dbReference>
<keyword evidence="4" id="KW-0456">Lyase</keyword>
<dbReference type="Proteomes" id="UP000261212">
    <property type="component" value="Unassembled WGS sequence"/>
</dbReference>
<dbReference type="GO" id="GO:0016052">
    <property type="term" value="P:carbohydrate catabolic process"/>
    <property type="evidence" value="ECO:0007669"/>
    <property type="project" value="TreeGrafter"/>
</dbReference>
<protein>
    <recommendedName>
        <fullName evidence="3">Deoxyribose-phosphate aldolase</fullName>
        <ecNumber evidence="3">4.1.2.4</ecNumber>
    </recommendedName>
</protein>
<accession>A0A3E3DX98</accession>
<dbReference type="AlphaFoldDB" id="A0A3E3DX98"/>
<dbReference type="SUPFAM" id="SSF51569">
    <property type="entry name" value="Aldolase"/>
    <property type="match status" value="1"/>
</dbReference>
<dbReference type="RefSeq" id="WP_117532495.1">
    <property type="nucleotide sequence ID" value="NZ_QUSM01000004.1"/>
</dbReference>
<dbReference type="InterPro" id="IPR013785">
    <property type="entry name" value="Aldolase_TIM"/>
</dbReference>
<comment type="caution">
    <text evidence="4">The sequence shown here is derived from an EMBL/GenBank/DDBJ whole genome shotgun (WGS) entry which is preliminary data.</text>
</comment>
<name>A0A3E3DX98_9FIRM</name>
<organism evidence="4 5">
    <name type="scientific">Anaerofustis stercorihominis</name>
    <dbReference type="NCBI Taxonomy" id="214853"/>
    <lineage>
        <taxon>Bacteria</taxon>
        <taxon>Bacillati</taxon>
        <taxon>Bacillota</taxon>
        <taxon>Clostridia</taxon>
        <taxon>Eubacteriales</taxon>
        <taxon>Eubacteriaceae</taxon>
        <taxon>Anaerofustis</taxon>
    </lineage>
</organism>
<dbReference type="CDD" id="cd00959">
    <property type="entry name" value="DeoC"/>
    <property type="match status" value="1"/>
</dbReference>
<dbReference type="NCBIfam" id="TIGR00126">
    <property type="entry name" value="deoC"/>
    <property type="match status" value="1"/>
</dbReference>
<dbReference type="InterPro" id="IPR002915">
    <property type="entry name" value="DeoC/FbaB/LacD_aldolase"/>
</dbReference>
<dbReference type="EC" id="4.1.2.4" evidence="3"/>
<evidence type="ECO:0000256" key="3">
    <source>
        <dbReference type="NCBIfam" id="TIGR00126"/>
    </source>
</evidence>
<dbReference type="EMBL" id="QUSM01000004">
    <property type="protein sequence ID" value="RGD73884.1"/>
    <property type="molecule type" value="Genomic_DNA"/>
</dbReference>
<proteinExistence type="predicted"/>
<dbReference type="PIRSF" id="PIRSF001357">
    <property type="entry name" value="DeoC"/>
    <property type="match status" value="1"/>
</dbReference>